<dbReference type="EMBL" id="CM010630">
    <property type="protein sequence ID" value="RID68825.1"/>
    <property type="molecule type" value="Genomic_DNA"/>
</dbReference>
<gene>
    <name evidence="1" type="ORF">BRARA_C00962</name>
</gene>
<protein>
    <submittedName>
        <fullName evidence="1">Uncharacterized protein</fullName>
    </submittedName>
</protein>
<reference evidence="1 2" key="1">
    <citation type="submission" date="2018-06" db="EMBL/GenBank/DDBJ databases">
        <title>WGS assembly of Brassica rapa FPsc.</title>
        <authorList>
            <person name="Bowman J."/>
            <person name="Kohchi T."/>
            <person name="Yamato K."/>
            <person name="Jenkins J."/>
            <person name="Shu S."/>
            <person name="Ishizaki K."/>
            <person name="Yamaoka S."/>
            <person name="Nishihama R."/>
            <person name="Nakamura Y."/>
            <person name="Berger F."/>
            <person name="Adam C."/>
            <person name="Aki S."/>
            <person name="Althoff F."/>
            <person name="Araki T."/>
            <person name="Arteaga-Vazquez M."/>
            <person name="Balasubrmanian S."/>
            <person name="Bauer D."/>
            <person name="Boehm C."/>
            <person name="Briginshaw L."/>
            <person name="Caballero-Perez J."/>
            <person name="Catarino B."/>
            <person name="Chen F."/>
            <person name="Chiyoda S."/>
            <person name="Chovatia M."/>
            <person name="Davies K."/>
            <person name="Delmans M."/>
            <person name="Demura T."/>
            <person name="Dierschke T."/>
            <person name="Dolan L."/>
            <person name="Dorantes-Acosta A."/>
            <person name="Eklund D."/>
            <person name="Florent S."/>
            <person name="Flores-Sandoval E."/>
            <person name="Fujiyama A."/>
            <person name="Fukuzawa H."/>
            <person name="Galik B."/>
            <person name="Grimanelli D."/>
            <person name="Grimwood J."/>
            <person name="Grossniklaus U."/>
            <person name="Hamada T."/>
            <person name="Haseloff J."/>
            <person name="Hetherington A."/>
            <person name="Higo A."/>
            <person name="Hirakawa Y."/>
            <person name="Hundley H."/>
            <person name="Ikeda Y."/>
            <person name="Inoue K."/>
            <person name="Inoue S."/>
            <person name="Ishida S."/>
            <person name="Jia Q."/>
            <person name="Kakita M."/>
            <person name="Kanazawa T."/>
            <person name="Kawai Y."/>
            <person name="Kawashima T."/>
            <person name="Kennedy M."/>
            <person name="Kinose K."/>
            <person name="Kinoshita T."/>
            <person name="Kohara Y."/>
            <person name="Koide E."/>
            <person name="Komatsu K."/>
            <person name="Kopischke S."/>
            <person name="Kubo M."/>
            <person name="Kyozuka J."/>
            <person name="Lagercrantz U."/>
            <person name="Lin S."/>
            <person name="Lindquist E."/>
            <person name="Lipzen A."/>
            <person name="Lu C."/>
            <person name="Luna E."/>
            <person name="Martienssen R."/>
            <person name="Minamino N."/>
            <person name="Mizutani M."/>
            <person name="Mizutani M."/>
            <person name="Mochizuki N."/>
            <person name="Monte I."/>
            <person name="Mosher R."/>
            <person name="Nagasaki H."/>
            <person name="Nakagami H."/>
            <person name="Naramoto S."/>
            <person name="Nishitani K."/>
            <person name="Ohtani M."/>
            <person name="Okamoto T."/>
            <person name="Okumura M."/>
            <person name="Phillips J."/>
            <person name="Pollak B."/>
            <person name="Reinders A."/>
            <person name="Roevekamp M."/>
            <person name="Sano R."/>
            <person name="Sawa S."/>
            <person name="Schmid M."/>
            <person name="Shirakawa M."/>
            <person name="Solano R."/>
            <person name="Spunde A."/>
            <person name="Suetsugu N."/>
            <person name="Sugano S."/>
            <person name="Sugiyama A."/>
            <person name="Sun R."/>
            <person name="Suzuki Y."/>
            <person name="Takenaka M."/>
            <person name="Takezawa D."/>
            <person name="Tomogane H."/>
            <person name="Tsuzuki M."/>
            <person name="Ueda T."/>
            <person name="Umeda M."/>
            <person name="Ward J."/>
            <person name="Watanabe Y."/>
            <person name="Yazaki K."/>
            <person name="Yokoyama R."/>
            <person name="Yoshitake Y."/>
            <person name="Yotsui I."/>
            <person name="Zachgo S."/>
            <person name="Schmutz J."/>
        </authorList>
    </citation>
    <scope>NUCLEOTIDE SEQUENCE [LARGE SCALE GENOMIC DNA]</scope>
    <source>
        <strain evidence="2">cv. B-3</strain>
    </source>
</reference>
<proteinExistence type="predicted"/>
<dbReference type="AlphaFoldDB" id="A0A397ZUG3"/>
<organism evidence="1 2">
    <name type="scientific">Brassica campestris</name>
    <name type="common">Field mustard</name>
    <dbReference type="NCBI Taxonomy" id="3711"/>
    <lineage>
        <taxon>Eukaryota</taxon>
        <taxon>Viridiplantae</taxon>
        <taxon>Streptophyta</taxon>
        <taxon>Embryophyta</taxon>
        <taxon>Tracheophyta</taxon>
        <taxon>Spermatophyta</taxon>
        <taxon>Magnoliopsida</taxon>
        <taxon>eudicotyledons</taxon>
        <taxon>Gunneridae</taxon>
        <taxon>Pentapetalae</taxon>
        <taxon>rosids</taxon>
        <taxon>malvids</taxon>
        <taxon>Brassicales</taxon>
        <taxon>Brassicaceae</taxon>
        <taxon>Brassiceae</taxon>
        <taxon>Brassica</taxon>
    </lineage>
</organism>
<accession>A0A397ZUG3</accession>
<name>A0A397ZUG3_BRACM</name>
<evidence type="ECO:0000313" key="1">
    <source>
        <dbReference type="EMBL" id="RID68825.1"/>
    </source>
</evidence>
<sequence>MLRPFMKNFPQLGYKLQVTKKERIAIITSEALRRMQLEPSFPLKSLPALCFQLISIVAEPYLPHLEKNLNEDTVIQGLEIFDVLCLKKTNNVIFLENEMLLTVELHLSSCVLGVNDLGCYRDSDIDFVLPSPP</sequence>
<dbReference type="Proteomes" id="UP000264353">
    <property type="component" value="Chromosome A3"/>
</dbReference>
<evidence type="ECO:0000313" key="2">
    <source>
        <dbReference type="Proteomes" id="UP000264353"/>
    </source>
</evidence>